<comment type="caution">
    <text evidence="3">The sequence shown here is derived from an EMBL/GenBank/DDBJ whole genome shotgun (WGS) entry which is preliminary data.</text>
</comment>
<feature type="signal peptide" evidence="1">
    <location>
        <begin position="1"/>
        <end position="23"/>
    </location>
</feature>
<evidence type="ECO:0000256" key="1">
    <source>
        <dbReference type="SAM" id="SignalP"/>
    </source>
</evidence>
<dbReference type="AlphaFoldDB" id="A0AAD9NX80"/>
<organism evidence="3 4">
    <name type="scientific">Ridgeia piscesae</name>
    <name type="common">Tubeworm</name>
    <dbReference type="NCBI Taxonomy" id="27915"/>
    <lineage>
        <taxon>Eukaryota</taxon>
        <taxon>Metazoa</taxon>
        <taxon>Spiralia</taxon>
        <taxon>Lophotrochozoa</taxon>
        <taxon>Annelida</taxon>
        <taxon>Polychaeta</taxon>
        <taxon>Sedentaria</taxon>
        <taxon>Canalipalpata</taxon>
        <taxon>Sabellida</taxon>
        <taxon>Siboglinidae</taxon>
        <taxon>Ridgeia</taxon>
    </lineage>
</organism>
<evidence type="ECO:0000313" key="3">
    <source>
        <dbReference type="EMBL" id="KAK2184154.1"/>
    </source>
</evidence>
<dbReference type="PANTHER" id="PTHR36299">
    <property type="entry name" value="AGAP008005-PA"/>
    <property type="match status" value="1"/>
</dbReference>
<dbReference type="InterPro" id="IPR031941">
    <property type="entry name" value="DUF4773"/>
</dbReference>
<reference evidence="3" key="1">
    <citation type="journal article" date="2023" name="Mol. Biol. Evol.">
        <title>Third-Generation Sequencing Reveals the Adaptive Role of the Epigenome in Three Deep-Sea Polychaetes.</title>
        <authorList>
            <person name="Perez M."/>
            <person name="Aroh O."/>
            <person name="Sun Y."/>
            <person name="Lan Y."/>
            <person name="Juniper S.K."/>
            <person name="Young C.R."/>
            <person name="Angers B."/>
            <person name="Qian P.Y."/>
        </authorList>
    </citation>
    <scope>NUCLEOTIDE SEQUENCE</scope>
    <source>
        <strain evidence="3">R07B-5</strain>
    </source>
</reference>
<sequence>MAGSATSVLLVVLVCCFVLEITANVVYQMQQNGRLITVAKQRSVAETDGCSCEKASYICSCCVFLDVPEIGLNTTACLDIRYIPKDIAVALDFTLNGKIVFTEEVSARNPPPLCFGVPEFKKEASLCLKLYDLDISTSAFSGCASVVVHLARVIVKTVELGCFKIPLSEYELNEIEQKM</sequence>
<name>A0AAD9NX80_RIDPI</name>
<evidence type="ECO:0000259" key="2">
    <source>
        <dbReference type="Pfam" id="PF15998"/>
    </source>
</evidence>
<protein>
    <recommendedName>
        <fullName evidence="2">DUF4773 domain-containing protein</fullName>
    </recommendedName>
</protein>
<keyword evidence="4" id="KW-1185">Reference proteome</keyword>
<dbReference type="EMBL" id="JAODUO010000279">
    <property type="protein sequence ID" value="KAK2184154.1"/>
    <property type="molecule type" value="Genomic_DNA"/>
</dbReference>
<keyword evidence="1" id="KW-0732">Signal</keyword>
<dbReference type="PANTHER" id="PTHR36299:SF2">
    <property type="entry name" value="DUF4773 DOMAIN-CONTAINING PROTEIN"/>
    <property type="match status" value="1"/>
</dbReference>
<feature type="domain" description="DUF4773" evidence="2">
    <location>
        <begin position="50"/>
        <end position="165"/>
    </location>
</feature>
<feature type="chain" id="PRO_5042066426" description="DUF4773 domain-containing protein" evidence="1">
    <location>
        <begin position="24"/>
        <end position="179"/>
    </location>
</feature>
<gene>
    <name evidence="3" type="ORF">NP493_280g01012</name>
</gene>
<evidence type="ECO:0000313" key="4">
    <source>
        <dbReference type="Proteomes" id="UP001209878"/>
    </source>
</evidence>
<dbReference type="Pfam" id="PF15998">
    <property type="entry name" value="DUF4773"/>
    <property type="match status" value="1"/>
</dbReference>
<accession>A0AAD9NX80</accession>
<dbReference type="Proteomes" id="UP001209878">
    <property type="component" value="Unassembled WGS sequence"/>
</dbReference>
<proteinExistence type="predicted"/>